<accession>A0A1I2FMK4</accession>
<dbReference type="RefSeq" id="WP_096332193.1">
    <property type="nucleotide sequence ID" value="NZ_FOMX01000027.1"/>
</dbReference>
<dbReference type="EMBL" id="FOMX01000027">
    <property type="protein sequence ID" value="SFF06049.1"/>
    <property type="molecule type" value="Genomic_DNA"/>
</dbReference>
<evidence type="ECO:0000313" key="7">
    <source>
        <dbReference type="Proteomes" id="UP000199400"/>
    </source>
</evidence>
<name>A0A1I2FMK4_9BACT</name>
<dbReference type="Proteomes" id="UP000199400">
    <property type="component" value="Unassembled WGS sequence"/>
</dbReference>
<proteinExistence type="inferred from homology"/>
<dbReference type="InterPro" id="IPR016292">
    <property type="entry name" value="Epoxide_hydrolase"/>
</dbReference>
<sequence length="376" mass="42063">MTFTPFTLSVPEAQLVDLRERLATTRFPSELPGVGWERGPSLAVVRELCRHWQHGFDWRAVEAALNRHPQWIADIDGQPIHFLHVRSRHAEARPLLLIHGWPGTVLEYIDLIDALTDPVAHGGRPEDAFHVVLPSVPGFGFSGPTRDKGWSPERVARAFVRLMVELGYERFGVHGNDFGSIAGREIALFAPERLIGAHVTQFFAFPSGDPEEFAALTPDEHARLAELALFGERDGYNQIMGKRPQALAYALNDSPAGLLAWNLDLLLTFGDRPHQLTPDQILAGVTIFWLTQTAGSAAAIYFEAGRSGAWEKPDKTTAPMGISVFRHDFRSVRRFAERYHERIVFWSEHDRGGHFASLEVPELLLADLRAFFAALP</sequence>
<reference evidence="7" key="1">
    <citation type="submission" date="2016-10" db="EMBL/GenBank/DDBJ databases">
        <authorList>
            <person name="Varghese N."/>
            <person name="Submissions S."/>
        </authorList>
    </citation>
    <scope>NUCLEOTIDE SEQUENCE [LARGE SCALE GENOMIC DNA]</scope>
    <source>
        <strain evidence="7">ATCC 25963</strain>
    </source>
</reference>
<dbReference type="GO" id="GO:0004301">
    <property type="term" value="F:epoxide hydrolase activity"/>
    <property type="evidence" value="ECO:0007669"/>
    <property type="project" value="TreeGrafter"/>
</dbReference>
<dbReference type="AlphaFoldDB" id="A0A1I2FMK4"/>
<feature type="active site" description="Proton donor" evidence="4">
    <location>
        <position position="301"/>
    </location>
</feature>
<dbReference type="SUPFAM" id="SSF53474">
    <property type="entry name" value="alpha/beta-Hydrolases"/>
    <property type="match status" value="1"/>
</dbReference>
<dbReference type="Pfam" id="PF06441">
    <property type="entry name" value="EHN"/>
    <property type="match status" value="1"/>
</dbReference>
<evidence type="ECO:0000256" key="1">
    <source>
        <dbReference type="ARBA" id="ARBA00010088"/>
    </source>
</evidence>
<evidence type="ECO:0000259" key="5">
    <source>
        <dbReference type="Pfam" id="PF06441"/>
    </source>
</evidence>
<protein>
    <submittedName>
        <fullName evidence="6">Pimeloyl-ACP methyl ester carboxylesterase</fullName>
    </submittedName>
</protein>
<dbReference type="PANTHER" id="PTHR21661">
    <property type="entry name" value="EPOXIDE HYDROLASE 1-RELATED"/>
    <property type="match status" value="1"/>
</dbReference>
<keyword evidence="7" id="KW-1185">Reference proteome</keyword>
<organism evidence="6 7">
    <name type="scientific">Nannocystis exedens</name>
    <dbReference type="NCBI Taxonomy" id="54"/>
    <lineage>
        <taxon>Bacteria</taxon>
        <taxon>Pseudomonadati</taxon>
        <taxon>Myxococcota</taxon>
        <taxon>Polyangia</taxon>
        <taxon>Nannocystales</taxon>
        <taxon>Nannocystaceae</taxon>
        <taxon>Nannocystis</taxon>
    </lineage>
</organism>
<evidence type="ECO:0000256" key="4">
    <source>
        <dbReference type="PIRSR" id="PIRSR001112-1"/>
    </source>
</evidence>
<keyword evidence="2" id="KW-0058">Aromatic hydrocarbons catabolism</keyword>
<dbReference type="InterPro" id="IPR029058">
    <property type="entry name" value="AB_hydrolase_fold"/>
</dbReference>
<dbReference type="InterPro" id="IPR000639">
    <property type="entry name" value="Epox_hydrolase-like"/>
</dbReference>
<evidence type="ECO:0000313" key="6">
    <source>
        <dbReference type="EMBL" id="SFF06049.1"/>
    </source>
</evidence>
<dbReference type="PRINTS" id="PR00412">
    <property type="entry name" value="EPOXHYDRLASE"/>
</dbReference>
<dbReference type="GO" id="GO:0097176">
    <property type="term" value="P:epoxide metabolic process"/>
    <property type="evidence" value="ECO:0007669"/>
    <property type="project" value="TreeGrafter"/>
</dbReference>
<evidence type="ECO:0000256" key="2">
    <source>
        <dbReference type="ARBA" id="ARBA00022797"/>
    </source>
</evidence>
<dbReference type="Gene3D" id="3.40.50.1820">
    <property type="entry name" value="alpha/beta hydrolase"/>
    <property type="match status" value="1"/>
</dbReference>
<keyword evidence="3" id="KW-0378">Hydrolase</keyword>
<evidence type="ECO:0000256" key="3">
    <source>
        <dbReference type="ARBA" id="ARBA00022801"/>
    </source>
</evidence>
<dbReference type="STRING" id="54.SAMN02745121_06710"/>
<dbReference type="OrthoDB" id="9780765at2"/>
<feature type="active site" description="Nucleophile" evidence="4">
    <location>
        <position position="177"/>
    </location>
</feature>
<feature type="domain" description="Epoxide hydrolase N-terminal" evidence="5">
    <location>
        <begin position="4"/>
        <end position="108"/>
    </location>
</feature>
<gene>
    <name evidence="6" type="ORF">SAMN02745121_06710</name>
</gene>
<dbReference type="PIRSF" id="PIRSF001112">
    <property type="entry name" value="Epoxide_hydrolase"/>
    <property type="match status" value="1"/>
</dbReference>
<dbReference type="PANTHER" id="PTHR21661:SF35">
    <property type="entry name" value="EPOXIDE HYDROLASE"/>
    <property type="match status" value="1"/>
</dbReference>
<comment type="similarity">
    <text evidence="1">Belongs to the peptidase S33 family.</text>
</comment>
<feature type="active site" description="Proton acceptor" evidence="4">
    <location>
        <position position="354"/>
    </location>
</feature>
<dbReference type="InterPro" id="IPR010497">
    <property type="entry name" value="Epoxide_hydro_N"/>
</dbReference>